<accession>A0A2I0B8U5</accession>
<feature type="region of interest" description="Disordered" evidence="1">
    <location>
        <begin position="62"/>
        <end position="82"/>
    </location>
</feature>
<feature type="compositionally biased region" description="Polar residues" evidence="1">
    <location>
        <begin position="1"/>
        <end position="14"/>
    </location>
</feature>
<dbReference type="Pfam" id="PF13178">
    <property type="entry name" value="DUF4005"/>
    <property type="match status" value="1"/>
</dbReference>
<evidence type="ECO:0000313" key="4">
    <source>
        <dbReference type="Proteomes" id="UP000236161"/>
    </source>
</evidence>
<name>A0A2I0B8U5_9ASPA</name>
<dbReference type="Proteomes" id="UP000236161">
    <property type="component" value="Unassembled WGS sequence"/>
</dbReference>
<feature type="region of interest" description="Disordered" evidence="1">
    <location>
        <begin position="1"/>
        <end position="34"/>
    </location>
</feature>
<sequence length="107" mass="11448">MSENCRSCSASEQSTPRRRSSSSRAPAPPAAVAPDVFSPRLGFPAYMANTRSFVAKMRPQSATGQAALSPAKEGPGMRSCSPEMEAVGVRNAVAKKLAQRFEESTKW</sequence>
<evidence type="ECO:0000313" key="3">
    <source>
        <dbReference type="EMBL" id="PKA64228.1"/>
    </source>
</evidence>
<gene>
    <name evidence="3" type="ORF">AXF42_Ash009448</name>
</gene>
<proteinExistence type="predicted"/>
<dbReference type="EMBL" id="KZ451905">
    <property type="protein sequence ID" value="PKA64228.1"/>
    <property type="molecule type" value="Genomic_DNA"/>
</dbReference>
<reference evidence="3 4" key="1">
    <citation type="journal article" date="2017" name="Nature">
        <title>The Apostasia genome and the evolution of orchids.</title>
        <authorList>
            <person name="Zhang G.Q."/>
            <person name="Liu K.W."/>
            <person name="Li Z."/>
            <person name="Lohaus R."/>
            <person name="Hsiao Y.Y."/>
            <person name="Niu S.C."/>
            <person name="Wang J.Y."/>
            <person name="Lin Y.C."/>
            <person name="Xu Q."/>
            <person name="Chen L.J."/>
            <person name="Yoshida K."/>
            <person name="Fujiwara S."/>
            <person name="Wang Z.W."/>
            <person name="Zhang Y.Q."/>
            <person name="Mitsuda N."/>
            <person name="Wang M."/>
            <person name="Liu G.H."/>
            <person name="Pecoraro L."/>
            <person name="Huang H.X."/>
            <person name="Xiao X.J."/>
            <person name="Lin M."/>
            <person name="Wu X.Y."/>
            <person name="Wu W.L."/>
            <person name="Chen Y.Y."/>
            <person name="Chang S.B."/>
            <person name="Sakamoto S."/>
            <person name="Ohme-Takagi M."/>
            <person name="Yagi M."/>
            <person name="Zeng S.J."/>
            <person name="Shen C.Y."/>
            <person name="Yeh C.M."/>
            <person name="Luo Y.B."/>
            <person name="Tsai W.C."/>
            <person name="Van de Peer Y."/>
            <person name="Liu Z.J."/>
        </authorList>
    </citation>
    <scope>NUCLEOTIDE SEQUENCE [LARGE SCALE GENOMIC DNA]</scope>
    <source>
        <strain evidence="4">cv. Shenzhen</strain>
        <tissue evidence="3">Stem</tissue>
    </source>
</reference>
<protein>
    <recommendedName>
        <fullName evidence="2">DUF4005 domain-containing protein</fullName>
    </recommendedName>
</protein>
<dbReference type="AlphaFoldDB" id="A0A2I0B8U5"/>
<organism evidence="3 4">
    <name type="scientific">Apostasia shenzhenica</name>
    <dbReference type="NCBI Taxonomy" id="1088818"/>
    <lineage>
        <taxon>Eukaryota</taxon>
        <taxon>Viridiplantae</taxon>
        <taxon>Streptophyta</taxon>
        <taxon>Embryophyta</taxon>
        <taxon>Tracheophyta</taxon>
        <taxon>Spermatophyta</taxon>
        <taxon>Magnoliopsida</taxon>
        <taxon>Liliopsida</taxon>
        <taxon>Asparagales</taxon>
        <taxon>Orchidaceae</taxon>
        <taxon>Apostasioideae</taxon>
        <taxon>Apostasia</taxon>
    </lineage>
</organism>
<evidence type="ECO:0000256" key="1">
    <source>
        <dbReference type="SAM" id="MobiDB-lite"/>
    </source>
</evidence>
<dbReference type="InterPro" id="IPR025064">
    <property type="entry name" value="DUF4005"/>
</dbReference>
<keyword evidence="4" id="KW-1185">Reference proteome</keyword>
<evidence type="ECO:0000259" key="2">
    <source>
        <dbReference type="Pfam" id="PF13178"/>
    </source>
</evidence>
<feature type="domain" description="DUF4005" evidence="2">
    <location>
        <begin position="4"/>
        <end position="74"/>
    </location>
</feature>